<comment type="caution">
    <text evidence="1">The sequence shown here is derived from an EMBL/GenBank/DDBJ whole genome shotgun (WGS) entry which is preliminary data.</text>
</comment>
<sequence>MALITSAMLSTLAMSLASKGLENLAENTGKSISQGAIDWAKSLFYKDGEPKKALKELQENPSDERKLEIVKSILENSIEANSANLNHFKEIISRLPKSDINIEGSKNVNMGNVDTNGGDFRIGDNYGG</sequence>
<dbReference type="RefSeq" id="WP_237602082.1">
    <property type="nucleotide sequence ID" value="NZ_JAIRBA010000006.1"/>
</dbReference>
<proteinExistence type="predicted"/>
<evidence type="ECO:0000313" key="2">
    <source>
        <dbReference type="Proteomes" id="UP001139461"/>
    </source>
</evidence>
<keyword evidence="2" id="KW-1185">Reference proteome</keyword>
<protein>
    <submittedName>
        <fullName evidence="1">Uncharacterized protein</fullName>
    </submittedName>
</protein>
<gene>
    <name evidence="1" type="ORF">K8089_04460</name>
</gene>
<accession>A0A9X1U0Z9</accession>
<organism evidence="1 2">
    <name type="scientific">Aequorivita vitellina</name>
    <dbReference type="NCBI Taxonomy" id="2874475"/>
    <lineage>
        <taxon>Bacteria</taxon>
        <taxon>Pseudomonadati</taxon>
        <taxon>Bacteroidota</taxon>
        <taxon>Flavobacteriia</taxon>
        <taxon>Flavobacteriales</taxon>
        <taxon>Flavobacteriaceae</taxon>
        <taxon>Aequorivita</taxon>
    </lineage>
</organism>
<dbReference type="AlphaFoldDB" id="A0A9X1U0Z9"/>
<reference evidence="1" key="1">
    <citation type="submission" date="2021-09" db="EMBL/GenBank/DDBJ databases">
        <title>Genome of Aequorivita sp. strain F47161.</title>
        <authorList>
            <person name="Wang Y."/>
        </authorList>
    </citation>
    <scope>NUCLEOTIDE SEQUENCE</scope>
    <source>
        <strain evidence="1">F47161</strain>
    </source>
</reference>
<evidence type="ECO:0000313" key="1">
    <source>
        <dbReference type="EMBL" id="MCG2418265.1"/>
    </source>
</evidence>
<name>A0A9X1U0Z9_9FLAO</name>
<dbReference type="Proteomes" id="UP001139461">
    <property type="component" value="Unassembled WGS sequence"/>
</dbReference>
<dbReference type="EMBL" id="JAIRBA010000006">
    <property type="protein sequence ID" value="MCG2418265.1"/>
    <property type="molecule type" value="Genomic_DNA"/>
</dbReference>